<reference evidence="2" key="1">
    <citation type="submission" date="2021-03" db="EMBL/GenBank/DDBJ databases">
        <title>Draft genome sequence of rust myrtle Austropuccinia psidii MF-1, a brazilian biotype.</title>
        <authorList>
            <person name="Quecine M.C."/>
            <person name="Pachon D.M.R."/>
            <person name="Bonatelli M.L."/>
            <person name="Correr F.H."/>
            <person name="Franceschini L.M."/>
            <person name="Leite T.F."/>
            <person name="Margarido G.R.A."/>
            <person name="Almeida C.A."/>
            <person name="Ferrarezi J.A."/>
            <person name="Labate C.A."/>
        </authorList>
    </citation>
    <scope>NUCLEOTIDE SEQUENCE</scope>
    <source>
        <strain evidence="2">MF-1</strain>
    </source>
</reference>
<evidence type="ECO:0000313" key="3">
    <source>
        <dbReference type="Proteomes" id="UP000765509"/>
    </source>
</evidence>
<name>A0A9Q3K1T2_9BASI</name>
<feature type="signal peptide" evidence="1">
    <location>
        <begin position="1"/>
        <end position="20"/>
    </location>
</feature>
<keyword evidence="3" id="KW-1185">Reference proteome</keyword>
<protein>
    <submittedName>
        <fullName evidence="2">Uncharacterized protein</fullName>
    </submittedName>
</protein>
<dbReference type="AlphaFoldDB" id="A0A9Q3K1T2"/>
<keyword evidence="1" id="KW-0732">Signal</keyword>
<feature type="chain" id="PRO_5040243876" evidence="1">
    <location>
        <begin position="21"/>
        <end position="103"/>
    </location>
</feature>
<proteinExistence type="predicted"/>
<evidence type="ECO:0000256" key="1">
    <source>
        <dbReference type="SAM" id="SignalP"/>
    </source>
</evidence>
<accession>A0A9Q3K1T2</accession>
<comment type="caution">
    <text evidence="2">The sequence shown here is derived from an EMBL/GenBank/DDBJ whole genome shotgun (WGS) entry which is preliminary data.</text>
</comment>
<dbReference type="Proteomes" id="UP000765509">
    <property type="component" value="Unassembled WGS sequence"/>
</dbReference>
<gene>
    <name evidence="2" type="ORF">O181_113090</name>
</gene>
<sequence length="103" mass="11463">MPSYMCPGLLLLSRMPMLHMQILMLVQVPTMLKVPYASHTNHHACTSSRQFKNPLTAMQAPNNSHANPYACEGSQHFNSFLTPLQASNNSHTNPYACEGCQKC</sequence>
<organism evidence="2 3">
    <name type="scientific">Austropuccinia psidii MF-1</name>
    <dbReference type="NCBI Taxonomy" id="1389203"/>
    <lineage>
        <taxon>Eukaryota</taxon>
        <taxon>Fungi</taxon>
        <taxon>Dikarya</taxon>
        <taxon>Basidiomycota</taxon>
        <taxon>Pucciniomycotina</taxon>
        <taxon>Pucciniomycetes</taxon>
        <taxon>Pucciniales</taxon>
        <taxon>Sphaerophragmiaceae</taxon>
        <taxon>Austropuccinia</taxon>
    </lineage>
</organism>
<evidence type="ECO:0000313" key="2">
    <source>
        <dbReference type="EMBL" id="MBW0573375.1"/>
    </source>
</evidence>
<dbReference type="EMBL" id="AVOT02091933">
    <property type="protein sequence ID" value="MBW0573375.1"/>
    <property type="molecule type" value="Genomic_DNA"/>
</dbReference>